<dbReference type="AlphaFoldDB" id="A0A5C2S3D4"/>
<proteinExistence type="predicted"/>
<dbReference type="Proteomes" id="UP000313359">
    <property type="component" value="Unassembled WGS sequence"/>
</dbReference>
<sequence>MSVPALFRIWPSGCRHAHQRNRSIRYLRYSRYALKLPELPISRYPCMISRRLRLTRSGVDRTRIDKKAVTPPNGITQLYHRYLSDLNLTIYGEVCLEIPSATLDNINAGTQMRRSSRSLPRVRTSLSSRKRPNARRLVAAQQVDIRSASGKPPGHLRHGREVLRTDLEPLRVCGNSFLHMAYDSHAAGFTIRAVRANCAYSDNQERVSRQSHVTYTLKLIRHRAPVGTFCPPRRLRSSMSTHKCISHYRRFQRQRRACTPRTYSDLQPPTLGIQRDTCICGTSWGPYMASSGCERDPG</sequence>
<evidence type="ECO:0000256" key="1">
    <source>
        <dbReference type="SAM" id="MobiDB-lite"/>
    </source>
</evidence>
<evidence type="ECO:0000313" key="2">
    <source>
        <dbReference type="EMBL" id="RPD58113.1"/>
    </source>
</evidence>
<feature type="region of interest" description="Disordered" evidence="1">
    <location>
        <begin position="112"/>
        <end position="132"/>
    </location>
</feature>
<name>A0A5C2S3D4_9APHY</name>
<evidence type="ECO:0000313" key="3">
    <source>
        <dbReference type="Proteomes" id="UP000313359"/>
    </source>
</evidence>
<reference evidence="2" key="1">
    <citation type="journal article" date="2018" name="Genome Biol. Evol.">
        <title>Genomics and development of Lentinus tigrinus, a white-rot wood-decaying mushroom with dimorphic fruiting bodies.</title>
        <authorList>
            <person name="Wu B."/>
            <person name="Xu Z."/>
            <person name="Knudson A."/>
            <person name="Carlson A."/>
            <person name="Chen N."/>
            <person name="Kovaka S."/>
            <person name="LaButti K."/>
            <person name="Lipzen A."/>
            <person name="Pennachio C."/>
            <person name="Riley R."/>
            <person name="Schakwitz W."/>
            <person name="Umezawa K."/>
            <person name="Ohm R.A."/>
            <person name="Grigoriev I.V."/>
            <person name="Nagy L.G."/>
            <person name="Gibbons J."/>
            <person name="Hibbett D."/>
        </authorList>
    </citation>
    <scope>NUCLEOTIDE SEQUENCE [LARGE SCALE GENOMIC DNA]</scope>
    <source>
        <strain evidence="2">ALCF2SS1-6</strain>
    </source>
</reference>
<dbReference type="OrthoDB" id="10668828at2759"/>
<accession>A0A5C2S3D4</accession>
<protein>
    <submittedName>
        <fullName evidence="2">Uncharacterized protein</fullName>
    </submittedName>
</protein>
<organism evidence="2 3">
    <name type="scientific">Lentinus tigrinus ALCF2SS1-6</name>
    <dbReference type="NCBI Taxonomy" id="1328759"/>
    <lineage>
        <taxon>Eukaryota</taxon>
        <taxon>Fungi</taxon>
        <taxon>Dikarya</taxon>
        <taxon>Basidiomycota</taxon>
        <taxon>Agaricomycotina</taxon>
        <taxon>Agaricomycetes</taxon>
        <taxon>Polyporales</taxon>
        <taxon>Polyporaceae</taxon>
        <taxon>Lentinus</taxon>
    </lineage>
</organism>
<keyword evidence="3" id="KW-1185">Reference proteome</keyword>
<gene>
    <name evidence="2" type="ORF">L227DRAFT_196855</name>
</gene>
<dbReference type="EMBL" id="ML122277">
    <property type="protein sequence ID" value="RPD58113.1"/>
    <property type="molecule type" value="Genomic_DNA"/>
</dbReference>